<dbReference type="AlphaFoldDB" id="A0A9P6ZP00"/>
<evidence type="ECO:0000313" key="3">
    <source>
        <dbReference type="Proteomes" id="UP000714275"/>
    </source>
</evidence>
<accession>A0A9P6ZP00</accession>
<dbReference type="Proteomes" id="UP000714275">
    <property type="component" value="Unassembled WGS sequence"/>
</dbReference>
<reference evidence="2" key="1">
    <citation type="journal article" date="2020" name="New Phytol.">
        <title>Comparative genomics reveals dynamic genome evolution in host specialist ectomycorrhizal fungi.</title>
        <authorList>
            <person name="Lofgren L.A."/>
            <person name="Nguyen N.H."/>
            <person name="Vilgalys R."/>
            <person name="Ruytinx J."/>
            <person name="Liao H.L."/>
            <person name="Branco S."/>
            <person name="Kuo A."/>
            <person name="LaButti K."/>
            <person name="Lipzen A."/>
            <person name="Andreopoulos W."/>
            <person name="Pangilinan J."/>
            <person name="Riley R."/>
            <person name="Hundley H."/>
            <person name="Na H."/>
            <person name="Barry K."/>
            <person name="Grigoriev I.V."/>
            <person name="Stajich J.E."/>
            <person name="Kennedy P.G."/>
        </authorList>
    </citation>
    <scope>NUCLEOTIDE SEQUENCE</scope>
    <source>
        <strain evidence="2">DOB743</strain>
    </source>
</reference>
<feature type="region of interest" description="Disordered" evidence="1">
    <location>
        <begin position="516"/>
        <end position="537"/>
    </location>
</feature>
<name>A0A9P6ZP00_9AGAM</name>
<feature type="region of interest" description="Disordered" evidence="1">
    <location>
        <begin position="178"/>
        <end position="209"/>
    </location>
</feature>
<evidence type="ECO:0000313" key="2">
    <source>
        <dbReference type="EMBL" id="KAG1774052.1"/>
    </source>
</evidence>
<evidence type="ECO:0000256" key="1">
    <source>
        <dbReference type="SAM" id="MobiDB-lite"/>
    </source>
</evidence>
<sequence>METISTSDTDAASNLRFTRQTASSTHSTWQRLNGSGSPSFDQPSGTESSSAVQNASTVFQRRRVNPESLALRLGPDLVRDLEALIHPGNIEMPSFAVRKELQERYNIDRRHVYDYFHSRGLRVIKEDKNGNTAVPNDFAPAPRSPKPNLRTLRQAPVKESRRATVNLISKLKEAKPSLSKPRGVMKAKPGRPRKYPRVRSTHDDPLPPAVICPSSRMTRAISPILQPGILSASDTNSNHEFDMAVSTIDEPYSFAQAIDKVSYTYCGTPVLMFETSPLHTLSQAVPDLKVDGAELGLSPRKTSADPLSPNACTLSAAERAALYQLLSGAFGTPRDIQECAGTYRNYMQERSQLYYEGLLAVPYQNSRYNDRRPASSDNRQSVPCNGNEYRRWVNPGEFCILDDKASVRNSKPVKPDASMIRQKAPQVFSYTNFGTDNEAHSLDTLFPILDLNRTSVDDSIRESPVIRTRRQSYVPLDFYFLPNEERGEAEDLLLDAASNSGAPELPKHSVSLQSKIRGGSLHGHPDFSGSPPLLPSAELHHVDVNSKRPAPPLRQPASSPNVNEISSITLAKQKSSRKSVAPQTRFAPCTPQKSHLRECDRIRTRSFTSRSARMRTTSAGGGI</sequence>
<comment type="caution">
    <text evidence="2">The sequence shown here is derived from an EMBL/GenBank/DDBJ whole genome shotgun (WGS) entry which is preliminary data.</text>
</comment>
<gene>
    <name evidence="2" type="ORF">EV702DRAFT_1128072</name>
</gene>
<feature type="region of interest" description="Disordered" evidence="1">
    <location>
        <begin position="571"/>
        <end position="595"/>
    </location>
</feature>
<feature type="compositionally biased region" description="Basic residues" evidence="1">
    <location>
        <begin position="183"/>
        <end position="199"/>
    </location>
</feature>
<dbReference type="EMBL" id="JABBWD010000045">
    <property type="protein sequence ID" value="KAG1774052.1"/>
    <property type="molecule type" value="Genomic_DNA"/>
</dbReference>
<dbReference type="OrthoDB" id="3038119at2759"/>
<keyword evidence="3" id="KW-1185">Reference proteome</keyword>
<feature type="region of interest" description="Disordered" evidence="1">
    <location>
        <begin position="1"/>
        <end position="59"/>
    </location>
</feature>
<organism evidence="2 3">
    <name type="scientific">Suillus placidus</name>
    <dbReference type="NCBI Taxonomy" id="48579"/>
    <lineage>
        <taxon>Eukaryota</taxon>
        <taxon>Fungi</taxon>
        <taxon>Dikarya</taxon>
        <taxon>Basidiomycota</taxon>
        <taxon>Agaricomycotina</taxon>
        <taxon>Agaricomycetes</taxon>
        <taxon>Agaricomycetidae</taxon>
        <taxon>Boletales</taxon>
        <taxon>Suillineae</taxon>
        <taxon>Suillaceae</taxon>
        <taxon>Suillus</taxon>
    </lineage>
</organism>
<protein>
    <submittedName>
        <fullName evidence="2">Uncharacterized protein</fullName>
    </submittedName>
</protein>
<proteinExistence type="predicted"/>